<evidence type="ECO:0000259" key="7">
    <source>
        <dbReference type="PROSITE" id="PS50056"/>
    </source>
</evidence>
<dbReference type="InterPro" id="IPR016130">
    <property type="entry name" value="Tyr_Pase_AS"/>
</dbReference>
<dbReference type="CDD" id="cd01446">
    <property type="entry name" value="DSP_MapKP"/>
    <property type="match status" value="1"/>
</dbReference>
<dbReference type="InterPro" id="IPR036873">
    <property type="entry name" value="Rhodanese-like_dom_sf"/>
</dbReference>
<dbReference type="GO" id="GO:0008330">
    <property type="term" value="F:protein tyrosine/threonine phosphatase activity"/>
    <property type="evidence" value="ECO:0007669"/>
    <property type="project" value="TreeGrafter"/>
</dbReference>
<dbReference type="GO" id="GO:0043409">
    <property type="term" value="P:negative regulation of MAPK cascade"/>
    <property type="evidence" value="ECO:0007669"/>
    <property type="project" value="TreeGrafter"/>
</dbReference>
<dbReference type="AlphaFoldDB" id="A0A1D1VD41"/>
<feature type="region of interest" description="Disordered" evidence="5">
    <location>
        <begin position="358"/>
        <end position="380"/>
    </location>
</feature>
<dbReference type="EC" id="3.1.3.48" evidence="2"/>
<dbReference type="GO" id="GO:0033550">
    <property type="term" value="F:MAP kinase tyrosine phosphatase activity"/>
    <property type="evidence" value="ECO:0007669"/>
    <property type="project" value="TreeGrafter"/>
</dbReference>
<keyword evidence="4" id="KW-0904">Protein phosphatase</keyword>
<feature type="domain" description="Rhodanese" evidence="8">
    <location>
        <begin position="27"/>
        <end position="140"/>
    </location>
</feature>
<dbReference type="Pfam" id="PF00581">
    <property type="entry name" value="Rhodanese"/>
    <property type="match status" value="1"/>
</dbReference>
<feature type="domain" description="Tyrosine specific protein phosphatases" evidence="7">
    <location>
        <begin position="226"/>
        <end position="286"/>
    </location>
</feature>
<evidence type="ECO:0000313" key="10">
    <source>
        <dbReference type="Proteomes" id="UP000186922"/>
    </source>
</evidence>
<dbReference type="PROSITE" id="PS00383">
    <property type="entry name" value="TYR_PHOSPHATASE_1"/>
    <property type="match status" value="1"/>
</dbReference>
<dbReference type="Proteomes" id="UP000186922">
    <property type="component" value="Unassembled WGS sequence"/>
</dbReference>
<proteinExistence type="inferred from homology"/>
<sequence length="380" mass="42337">MKLKSMATPTKIYLMDPPELATLLETSVNKVLLLDSRSCFEHNNGKIRRSLHIVSSSMIKRRLQTDKVKILELLHLSADSVKDIRHVVVYDQSSSDLSSLCPDSFTTLVLSKLANHFPSSVHLLKGGFAKFLTLYPEECVQSSEAKPAPCPSVEPGELIRACGPTQIFPHVYLGSEKDALSLDTIKARKISHVLNVSMTCPKADFIQEANFMRIAVNDTCTDKLLCHFIKAFKFLDDVKRSNGCALIHCMAGVSRSPTLAVAYVMKCNRMPYDEAYRFVKDRRPAISPNLNFLGQLLEFDKCQKEHRTVPTYPSERAEEKYNTSGPCKRQCKRLADIRSLSSSKLCLDIQTAVKNGCKATSDNGKDDLSPSSVISKLSIT</sequence>
<evidence type="ECO:0000259" key="8">
    <source>
        <dbReference type="PROSITE" id="PS50206"/>
    </source>
</evidence>
<dbReference type="PROSITE" id="PS50056">
    <property type="entry name" value="TYR_PHOSPHATASE_2"/>
    <property type="match status" value="1"/>
</dbReference>
<reference evidence="9 10" key="1">
    <citation type="journal article" date="2016" name="Nat. Commun.">
        <title>Extremotolerant tardigrade genome and improved radiotolerance of human cultured cells by tardigrade-unique protein.</title>
        <authorList>
            <person name="Hashimoto T."/>
            <person name="Horikawa D.D."/>
            <person name="Saito Y."/>
            <person name="Kuwahara H."/>
            <person name="Kozuka-Hata H."/>
            <person name="Shin-I T."/>
            <person name="Minakuchi Y."/>
            <person name="Ohishi K."/>
            <person name="Motoyama A."/>
            <person name="Aizu T."/>
            <person name="Enomoto A."/>
            <person name="Kondo K."/>
            <person name="Tanaka S."/>
            <person name="Hara Y."/>
            <person name="Koshikawa S."/>
            <person name="Sagara H."/>
            <person name="Miura T."/>
            <person name="Yokobori S."/>
            <person name="Miyagawa K."/>
            <person name="Suzuki Y."/>
            <person name="Kubo T."/>
            <person name="Oyama M."/>
            <person name="Kohara Y."/>
            <person name="Fujiyama A."/>
            <person name="Arakawa K."/>
            <person name="Katayama T."/>
            <person name="Toyoda A."/>
            <person name="Kunieda T."/>
        </authorList>
    </citation>
    <scope>NUCLEOTIDE SEQUENCE [LARGE SCALE GENOMIC DNA]</scope>
    <source>
        <strain evidence="9 10">YOKOZUNA-1</strain>
    </source>
</reference>
<evidence type="ECO:0000313" key="9">
    <source>
        <dbReference type="EMBL" id="GAU97992.1"/>
    </source>
</evidence>
<evidence type="ECO:0000259" key="6">
    <source>
        <dbReference type="PROSITE" id="PS50054"/>
    </source>
</evidence>
<dbReference type="SMART" id="SM00450">
    <property type="entry name" value="RHOD"/>
    <property type="match status" value="1"/>
</dbReference>
<evidence type="ECO:0000256" key="5">
    <source>
        <dbReference type="SAM" id="MobiDB-lite"/>
    </source>
</evidence>
<comment type="caution">
    <text evidence="9">The sequence shown here is derived from an EMBL/GenBank/DDBJ whole genome shotgun (WGS) entry which is preliminary data.</text>
</comment>
<dbReference type="Pfam" id="PF00782">
    <property type="entry name" value="DSPc"/>
    <property type="match status" value="1"/>
</dbReference>
<dbReference type="InterPro" id="IPR000340">
    <property type="entry name" value="Dual-sp_phosphatase_cat-dom"/>
</dbReference>
<dbReference type="STRING" id="947166.A0A1D1VD41"/>
<dbReference type="SUPFAM" id="SSF52799">
    <property type="entry name" value="(Phosphotyrosine protein) phosphatases II"/>
    <property type="match status" value="1"/>
</dbReference>
<protein>
    <recommendedName>
        <fullName evidence="2">protein-tyrosine-phosphatase</fullName>
        <ecNumber evidence="2">3.1.3.48</ecNumber>
    </recommendedName>
</protein>
<dbReference type="PROSITE" id="PS50206">
    <property type="entry name" value="RHODANESE_3"/>
    <property type="match status" value="1"/>
</dbReference>
<feature type="domain" description="Tyrosine-protein phosphatase" evidence="6">
    <location>
        <begin position="163"/>
        <end position="305"/>
    </location>
</feature>
<dbReference type="PANTHER" id="PTHR10159">
    <property type="entry name" value="DUAL SPECIFICITY PROTEIN PHOSPHATASE"/>
    <property type="match status" value="1"/>
</dbReference>
<dbReference type="OrthoDB" id="426001at2759"/>
<dbReference type="SMART" id="SM00195">
    <property type="entry name" value="DSPc"/>
    <property type="match status" value="1"/>
</dbReference>
<gene>
    <name evidence="9" type="primary">RvY_09200</name>
    <name evidence="9" type="synonym">RvY_09200.1</name>
    <name evidence="9" type="ORF">RvY_09200-1</name>
</gene>
<evidence type="ECO:0000256" key="2">
    <source>
        <dbReference type="ARBA" id="ARBA00013064"/>
    </source>
</evidence>
<dbReference type="Gene3D" id="3.90.190.10">
    <property type="entry name" value="Protein tyrosine phosphatase superfamily"/>
    <property type="match status" value="1"/>
</dbReference>
<dbReference type="InterPro" id="IPR000387">
    <property type="entry name" value="Tyr_Pase_dom"/>
</dbReference>
<dbReference type="SUPFAM" id="SSF52821">
    <property type="entry name" value="Rhodanese/Cell cycle control phosphatase"/>
    <property type="match status" value="1"/>
</dbReference>
<evidence type="ECO:0000256" key="1">
    <source>
        <dbReference type="ARBA" id="ARBA00008601"/>
    </source>
</evidence>
<dbReference type="InterPro" id="IPR029021">
    <property type="entry name" value="Prot-tyrosine_phosphatase-like"/>
</dbReference>
<dbReference type="PRINTS" id="PR01764">
    <property type="entry name" value="MAPKPHPHTASE"/>
</dbReference>
<dbReference type="InterPro" id="IPR001763">
    <property type="entry name" value="Rhodanese-like_dom"/>
</dbReference>
<feature type="compositionally biased region" description="Polar residues" evidence="5">
    <location>
        <begin position="369"/>
        <end position="380"/>
    </location>
</feature>
<keyword evidence="3" id="KW-0378">Hydrolase</keyword>
<dbReference type="GO" id="GO:0017017">
    <property type="term" value="F:MAP kinase tyrosine/serine/threonine phosphatase activity"/>
    <property type="evidence" value="ECO:0007669"/>
    <property type="project" value="InterPro"/>
</dbReference>
<comment type="similarity">
    <text evidence="1">Belongs to the protein-tyrosine phosphatase family. Non-receptor class dual specificity subfamily.</text>
</comment>
<organism evidence="9 10">
    <name type="scientific">Ramazzottius varieornatus</name>
    <name type="common">Water bear</name>
    <name type="synonym">Tardigrade</name>
    <dbReference type="NCBI Taxonomy" id="947166"/>
    <lineage>
        <taxon>Eukaryota</taxon>
        <taxon>Metazoa</taxon>
        <taxon>Ecdysozoa</taxon>
        <taxon>Tardigrada</taxon>
        <taxon>Eutardigrada</taxon>
        <taxon>Parachela</taxon>
        <taxon>Hypsibioidea</taxon>
        <taxon>Ramazzottiidae</taxon>
        <taxon>Ramazzottius</taxon>
    </lineage>
</organism>
<dbReference type="InterPro" id="IPR020422">
    <property type="entry name" value="TYR_PHOSPHATASE_DUAL_dom"/>
</dbReference>
<evidence type="ECO:0000256" key="3">
    <source>
        <dbReference type="ARBA" id="ARBA00022801"/>
    </source>
</evidence>
<dbReference type="EMBL" id="BDGG01000004">
    <property type="protein sequence ID" value="GAU97992.1"/>
    <property type="molecule type" value="Genomic_DNA"/>
</dbReference>
<accession>A0A1D1VD41</accession>
<dbReference type="GO" id="GO:0005737">
    <property type="term" value="C:cytoplasm"/>
    <property type="evidence" value="ECO:0007669"/>
    <property type="project" value="TreeGrafter"/>
</dbReference>
<dbReference type="PROSITE" id="PS50054">
    <property type="entry name" value="TYR_PHOSPHATASE_DUAL"/>
    <property type="match status" value="1"/>
</dbReference>
<keyword evidence="10" id="KW-1185">Reference proteome</keyword>
<dbReference type="Gene3D" id="3.40.250.10">
    <property type="entry name" value="Rhodanese-like domain"/>
    <property type="match status" value="1"/>
</dbReference>
<evidence type="ECO:0000256" key="4">
    <source>
        <dbReference type="ARBA" id="ARBA00022912"/>
    </source>
</evidence>
<dbReference type="InterPro" id="IPR008343">
    <property type="entry name" value="MKP"/>
</dbReference>
<name>A0A1D1VD41_RAMVA</name>
<dbReference type="PANTHER" id="PTHR10159:SF533">
    <property type="entry name" value="TYROSINE-PROTEIN PHOSPHATASE VHP-1"/>
    <property type="match status" value="1"/>
</dbReference>